<name>A0A1G7Z504_9FIRM</name>
<gene>
    <name evidence="2" type="ORF">SAMN05443529_1098</name>
</gene>
<sequence length="230" mass="26630">MLHKVLKFYKAEVMTYNLIFRYYKGTYFSFWISYWLFFIAILLIYFSIVLKIFTFWILVPLMILGAFLVGSFLTINSKAKKKVLEYGIQPAGFLWKTDGYKSYQVDLLQGFLTNHNIQSEAKIKLLIDYLYKEIEDNKLPSFVTPSAFLALFVPLWIQFITYVFKGVSSMEMAVATTMGLAVIILILIASLNIIKISFIEIKDSVISSKIQMMRDLAKLLEDLLLRSPIS</sequence>
<keyword evidence="1" id="KW-1133">Transmembrane helix</keyword>
<dbReference type="STRING" id="1121419.SAMN05443529_1098"/>
<feature type="transmembrane region" description="Helical" evidence="1">
    <location>
        <begin position="139"/>
        <end position="160"/>
    </location>
</feature>
<feature type="transmembrane region" description="Helical" evidence="1">
    <location>
        <begin position="54"/>
        <end position="75"/>
    </location>
</feature>
<proteinExistence type="predicted"/>
<keyword evidence="1" id="KW-0812">Transmembrane</keyword>
<keyword evidence="1" id="KW-0472">Membrane</keyword>
<reference evidence="3" key="1">
    <citation type="submission" date="2016-10" db="EMBL/GenBank/DDBJ databases">
        <authorList>
            <person name="Varghese N."/>
            <person name="Submissions S."/>
        </authorList>
    </citation>
    <scope>NUCLEOTIDE SEQUENCE [LARGE SCALE GENOMIC DNA]</scope>
    <source>
        <strain evidence="3">DSM 8344</strain>
    </source>
</reference>
<accession>A0A1G7Z504</accession>
<dbReference type="EMBL" id="FNCP01000009">
    <property type="protein sequence ID" value="SDH03717.1"/>
    <property type="molecule type" value="Genomic_DNA"/>
</dbReference>
<evidence type="ECO:0000313" key="2">
    <source>
        <dbReference type="EMBL" id="SDH03717.1"/>
    </source>
</evidence>
<dbReference type="OrthoDB" id="2575356at2"/>
<dbReference type="RefSeq" id="WP_092332624.1">
    <property type="nucleotide sequence ID" value="NZ_FNCP01000009.1"/>
</dbReference>
<organism evidence="2 3">
    <name type="scientific">Desulfosporosinus hippei DSM 8344</name>
    <dbReference type="NCBI Taxonomy" id="1121419"/>
    <lineage>
        <taxon>Bacteria</taxon>
        <taxon>Bacillati</taxon>
        <taxon>Bacillota</taxon>
        <taxon>Clostridia</taxon>
        <taxon>Eubacteriales</taxon>
        <taxon>Desulfitobacteriaceae</taxon>
        <taxon>Desulfosporosinus</taxon>
    </lineage>
</organism>
<feature type="transmembrane region" description="Helical" evidence="1">
    <location>
        <begin position="172"/>
        <end position="194"/>
    </location>
</feature>
<dbReference type="Proteomes" id="UP000198656">
    <property type="component" value="Unassembled WGS sequence"/>
</dbReference>
<evidence type="ECO:0000256" key="1">
    <source>
        <dbReference type="SAM" id="Phobius"/>
    </source>
</evidence>
<protein>
    <submittedName>
        <fullName evidence="2">Uncharacterized protein</fullName>
    </submittedName>
</protein>
<dbReference type="AlphaFoldDB" id="A0A1G7Z504"/>
<keyword evidence="3" id="KW-1185">Reference proteome</keyword>
<feature type="transmembrane region" description="Helical" evidence="1">
    <location>
        <begin position="27"/>
        <end position="48"/>
    </location>
</feature>
<evidence type="ECO:0000313" key="3">
    <source>
        <dbReference type="Proteomes" id="UP000198656"/>
    </source>
</evidence>